<dbReference type="EC" id="3.2.1.39" evidence="4"/>
<dbReference type="Gene3D" id="3.20.20.80">
    <property type="entry name" value="Glycosidases"/>
    <property type="match status" value="1"/>
</dbReference>
<dbReference type="InterPro" id="IPR017853">
    <property type="entry name" value="GH"/>
</dbReference>
<keyword evidence="5" id="KW-1003">Cell membrane</keyword>
<dbReference type="GO" id="GO:0071555">
    <property type="term" value="P:cell wall organization"/>
    <property type="evidence" value="ECO:0007669"/>
    <property type="project" value="UniProtKB-KW"/>
</dbReference>
<feature type="compositionally biased region" description="Polar residues" evidence="16">
    <location>
        <begin position="151"/>
        <end position="163"/>
    </location>
</feature>
<evidence type="ECO:0000256" key="10">
    <source>
        <dbReference type="ARBA" id="ARBA00023277"/>
    </source>
</evidence>
<evidence type="ECO:0000256" key="13">
    <source>
        <dbReference type="ARBA" id="ARBA00037649"/>
    </source>
</evidence>
<comment type="subcellular location">
    <subcellularLocation>
        <location evidence="2">Cell membrane</location>
        <topology evidence="2">Single-pass type II membrane protein</topology>
    </subcellularLocation>
</comment>
<keyword evidence="8 17" id="KW-0472">Membrane</keyword>
<dbReference type="EMBL" id="MU002316">
    <property type="protein sequence ID" value="KAF2787470.1"/>
    <property type="molecule type" value="Genomic_DNA"/>
</dbReference>
<dbReference type="PANTHER" id="PTHR16631:SF17">
    <property type="entry name" value="GLUCAN ENDO-1,3-BETA-GLUCOSIDASE BTGC"/>
    <property type="match status" value="1"/>
</dbReference>
<dbReference type="SUPFAM" id="SSF51445">
    <property type="entry name" value="(Trans)glycosidases"/>
    <property type="match status" value="1"/>
</dbReference>
<evidence type="ECO:0000256" key="7">
    <source>
        <dbReference type="ARBA" id="ARBA00022968"/>
    </source>
</evidence>
<sequence length="671" mass="72021">MSPPPPPAHRSPPGGVPPSSSYSQRPYAVGAAGTSNNYTDYSLPGVTPGADNLGENSAGGGINGIAIGVANTHERESGLQALRDLNGWGRNGDGIAGPRGASQERSGTSTPFSDQHAYDHPMPRPIHPQTSYGSNAPLASGAMASAGIMSTNSSERSIPLSSRPTPPHNAFPYSDSPYNQYSSSNLNLAPQMGVINPNEVADDDDWGMGPRQPVQQKRRSFVPFGASRDGSRESTPGAAAAGAALGGGAGSAAYLATRDASGNYNAVPGGSGHLPGDAELVREKSRNEWIEKDNRGRKRVTWIVSAVIVFVIVGAIVGGVLGSVLKKHKGSDAATGGQSAQQVAEDNKDDLSIKSAEIQKLMNNKDLHKVFPGMDYTPLNTQYPDCLKVGASQNNITRDIAVLSQLTNAVRLYGTDCNQTEMVLHAIDRLELKDMKVWLGVWLGNDDKTNKRQVAQMWEIIDAHGADKLKGVIIGNEVLFREDLTETALLKYITDIKSNLTKHNIDLPVATSDLGDNWTADMAGKVDIVMSNVHPFFAGVDVTVAAGWTWNFWQSRDVILTKDDDSIKQIIAEVGWPSGGGKDCGQASECTSTTPGSIAGIDEMNQFMDDWVCQALKNGTDYFWFEAFDEPWKVRYNEKDKEWEDKWGLMDVDRNLKSGVKIPDCGGSTAS</sequence>
<evidence type="ECO:0000256" key="6">
    <source>
        <dbReference type="ARBA" id="ARBA00022801"/>
    </source>
</evidence>
<evidence type="ECO:0000256" key="3">
    <source>
        <dbReference type="ARBA" id="ARBA00008773"/>
    </source>
</evidence>
<dbReference type="Proteomes" id="UP000799757">
    <property type="component" value="Unassembled WGS sequence"/>
</dbReference>
<evidence type="ECO:0000256" key="15">
    <source>
        <dbReference type="ARBA" id="ARBA00043078"/>
    </source>
</evidence>
<comment type="catalytic activity">
    <reaction evidence="1">
        <text>Hydrolysis of (1-&gt;3)-beta-D-glucosidic linkages in (1-&gt;3)-beta-D-glucans.</text>
        <dbReference type="EC" id="3.2.1.39"/>
    </reaction>
</comment>
<dbReference type="AlphaFoldDB" id="A0A6A6WTI1"/>
<protein>
    <recommendedName>
        <fullName evidence="4">glucan endo-1,3-beta-D-glucosidase</fullName>
        <ecNumber evidence="4">3.2.1.39</ecNumber>
    </recommendedName>
    <alternativeName>
        <fullName evidence="15">Endo-1,3-beta-glucanase btgC</fullName>
    </alternativeName>
    <alternativeName>
        <fullName evidence="14">Laminarinase btgC</fullName>
    </alternativeName>
</protein>
<comment type="function">
    <text evidence="13">Glucanases play a role in cell expansion during growth, in cell-cell fusion during mating, and in spore release during sporulation. This enzyme may be involved in beta-glucan degradation. Active on laminarin and lichenan.</text>
</comment>
<dbReference type="FunFam" id="3.20.20.80:FF:000151">
    <property type="entry name" value="Glucan endo-1,3-beta-glucosidase btgC"/>
    <property type="match status" value="1"/>
</dbReference>
<evidence type="ECO:0000313" key="18">
    <source>
        <dbReference type="EMBL" id="KAF2787470.1"/>
    </source>
</evidence>
<dbReference type="OrthoDB" id="68336at2759"/>
<evidence type="ECO:0000256" key="2">
    <source>
        <dbReference type="ARBA" id="ARBA00004401"/>
    </source>
</evidence>
<gene>
    <name evidence="18" type="ORF">K505DRAFT_257652</name>
</gene>
<keyword evidence="6 18" id="KW-0378">Hydrolase</keyword>
<evidence type="ECO:0000256" key="4">
    <source>
        <dbReference type="ARBA" id="ARBA00012780"/>
    </source>
</evidence>
<keyword evidence="7" id="KW-0735">Signal-anchor</keyword>
<evidence type="ECO:0000256" key="11">
    <source>
        <dbReference type="ARBA" id="ARBA00023316"/>
    </source>
</evidence>
<evidence type="ECO:0000256" key="17">
    <source>
        <dbReference type="SAM" id="Phobius"/>
    </source>
</evidence>
<evidence type="ECO:0000256" key="8">
    <source>
        <dbReference type="ARBA" id="ARBA00023136"/>
    </source>
</evidence>
<dbReference type="GO" id="GO:0005886">
    <property type="term" value="C:plasma membrane"/>
    <property type="evidence" value="ECO:0007669"/>
    <property type="project" value="UniProtKB-SubCell"/>
</dbReference>
<dbReference type="PANTHER" id="PTHR16631">
    <property type="entry name" value="GLUCAN 1,3-BETA-GLUCOSIDASE"/>
    <property type="match status" value="1"/>
</dbReference>
<accession>A0A6A6WTI1</accession>
<dbReference type="InterPro" id="IPR050732">
    <property type="entry name" value="Beta-glucan_modifiers"/>
</dbReference>
<feature type="region of interest" description="Disordered" evidence="16">
    <location>
        <begin position="1"/>
        <end position="54"/>
    </location>
</feature>
<keyword evidence="19" id="KW-1185">Reference proteome</keyword>
<keyword evidence="11" id="KW-0961">Cell wall biogenesis/degradation</keyword>
<comment type="similarity">
    <text evidence="3">Belongs to the glycosyl hydrolase 17 family.</text>
</comment>
<keyword evidence="10" id="KW-0119">Carbohydrate metabolism</keyword>
<proteinExistence type="inferred from homology"/>
<evidence type="ECO:0000256" key="16">
    <source>
        <dbReference type="SAM" id="MobiDB-lite"/>
    </source>
</evidence>
<evidence type="ECO:0000256" key="5">
    <source>
        <dbReference type="ARBA" id="ARBA00022475"/>
    </source>
</evidence>
<evidence type="ECO:0000256" key="9">
    <source>
        <dbReference type="ARBA" id="ARBA00023180"/>
    </source>
</evidence>
<evidence type="ECO:0000256" key="1">
    <source>
        <dbReference type="ARBA" id="ARBA00000382"/>
    </source>
</evidence>
<evidence type="ECO:0000256" key="12">
    <source>
        <dbReference type="ARBA" id="ARBA00023326"/>
    </source>
</evidence>
<keyword evidence="17" id="KW-1133">Transmembrane helix</keyword>
<dbReference type="GO" id="GO:0009986">
    <property type="term" value="C:cell surface"/>
    <property type="evidence" value="ECO:0007669"/>
    <property type="project" value="TreeGrafter"/>
</dbReference>
<name>A0A6A6WTI1_9PLEO</name>
<evidence type="ECO:0000313" key="19">
    <source>
        <dbReference type="Proteomes" id="UP000799757"/>
    </source>
</evidence>
<feature type="compositionally biased region" description="Low complexity" evidence="16">
    <location>
        <begin position="139"/>
        <end position="150"/>
    </location>
</feature>
<keyword evidence="9" id="KW-0325">Glycoprotein</keyword>
<reference evidence="18" key="1">
    <citation type="journal article" date="2020" name="Stud. Mycol.">
        <title>101 Dothideomycetes genomes: a test case for predicting lifestyles and emergence of pathogens.</title>
        <authorList>
            <person name="Haridas S."/>
            <person name="Albert R."/>
            <person name="Binder M."/>
            <person name="Bloem J."/>
            <person name="Labutti K."/>
            <person name="Salamov A."/>
            <person name="Andreopoulos B."/>
            <person name="Baker S."/>
            <person name="Barry K."/>
            <person name="Bills G."/>
            <person name="Bluhm B."/>
            <person name="Cannon C."/>
            <person name="Castanera R."/>
            <person name="Culley D."/>
            <person name="Daum C."/>
            <person name="Ezra D."/>
            <person name="Gonzalez J."/>
            <person name="Henrissat B."/>
            <person name="Kuo A."/>
            <person name="Liang C."/>
            <person name="Lipzen A."/>
            <person name="Lutzoni F."/>
            <person name="Magnuson J."/>
            <person name="Mondo S."/>
            <person name="Nolan M."/>
            <person name="Ohm R."/>
            <person name="Pangilinan J."/>
            <person name="Park H.-J."/>
            <person name="Ramirez L."/>
            <person name="Alfaro M."/>
            <person name="Sun H."/>
            <person name="Tritt A."/>
            <person name="Yoshinaga Y."/>
            <person name="Zwiers L.-H."/>
            <person name="Turgeon B."/>
            <person name="Goodwin S."/>
            <person name="Spatafora J."/>
            <person name="Crous P."/>
            <person name="Grigoriev I."/>
        </authorList>
    </citation>
    <scope>NUCLEOTIDE SEQUENCE</scope>
    <source>
        <strain evidence="18">CBS 109.77</strain>
    </source>
</reference>
<feature type="compositionally biased region" description="Pro residues" evidence="16">
    <location>
        <begin position="1"/>
        <end position="16"/>
    </location>
</feature>
<evidence type="ECO:0000256" key="14">
    <source>
        <dbReference type="ARBA" id="ARBA00042373"/>
    </source>
</evidence>
<dbReference type="GO" id="GO:0000272">
    <property type="term" value="P:polysaccharide catabolic process"/>
    <property type="evidence" value="ECO:0007669"/>
    <property type="project" value="UniProtKB-KW"/>
</dbReference>
<dbReference type="GO" id="GO:0009277">
    <property type="term" value="C:fungal-type cell wall"/>
    <property type="evidence" value="ECO:0007669"/>
    <property type="project" value="TreeGrafter"/>
</dbReference>
<organism evidence="18 19">
    <name type="scientific">Melanomma pulvis-pyrius CBS 109.77</name>
    <dbReference type="NCBI Taxonomy" id="1314802"/>
    <lineage>
        <taxon>Eukaryota</taxon>
        <taxon>Fungi</taxon>
        <taxon>Dikarya</taxon>
        <taxon>Ascomycota</taxon>
        <taxon>Pezizomycotina</taxon>
        <taxon>Dothideomycetes</taxon>
        <taxon>Pleosporomycetidae</taxon>
        <taxon>Pleosporales</taxon>
        <taxon>Melanommataceae</taxon>
        <taxon>Melanomma</taxon>
    </lineage>
</organism>
<feature type="transmembrane region" description="Helical" evidence="17">
    <location>
        <begin position="300"/>
        <end position="325"/>
    </location>
</feature>
<feature type="region of interest" description="Disordered" evidence="16">
    <location>
        <begin position="84"/>
        <end position="185"/>
    </location>
</feature>
<keyword evidence="17" id="KW-0812">Transmembrane</keyword>
<feature type="compositionally biased region" description="Polar residues" evidence="16">
    <location>
        <begin position="176"/>
        <end position="185"/>
    </location>
</feature>
<feature type="compositionally biased region" description="Polar residues" evidence="16">
    <location>
        <begin position="103"/>
        <end position="113"/>
    </location>
</feature>
<dbReference type="GO" id="GO:0005576">
    <property type="term" value="C:extracellular region"/>
    <property type="evidence" value="ECO:0007669"/>
    <property type="project" value="TreeGrafter"/>
</dbReference>
<dbReference type="GO" id="GO:0042973">
    <property type="term" value="F:glucan endo-1,3-beta-D-glucosidase activity"/>
    <property type="evidence" value="ECO:0007669"/>
    <property type="project" value="UniProtKB-EC"/>
</dbReference>
<keyword evidence="12" id="KW-0624">Polysaccharide degradation</keyword>